<keyword evidence="3" id="KW-1185">Reference proteome</keyword>
<dbReference type="PANTHER" id="PTHR33116">
    <property type="entry name" value="REVERSE TRANSCRIPTASE ZINC-BINDING DOMAIN-CONTAINING PROTEIN-RELATED-RELATED"/>
    <property type="match status" value="1"/>
</dbReference>
<gene>
    <name evidence="2" type="ORF">Tco_0707036</name>
</gene>
<proteinExistence type="predicted"/>
<dbReference type="GO" id="GO:0003964">
    <property type="term" value="F:RNA-directed DNA polymerase activity"/>
    <property type="evidence" value="ECO:0007669"/>
    <property type="project" value="UniProtKB-KW"/>
</dbReference>
<accession>A0ABQ4Y9Y1</accession>
<dbReference type="InterPro" id="IPR026960">
    <property type="entry name" value="RVT-Znf"/>
</dbReference>
<keyword evidence="2" id="KW-0548">Nucleotidyltransferase</keyword>
<dbReference type="Pfam" id="PF13966">
    <property type="entry name" value="zf-RVT"/>
    <property type="match status" value="1"/>
</dbReference>
<reference evidence="2" key="1">
    <citation type="journal article" date="2022" name="Int. J. Mol. Sci.">
        <title>Draft Genome of Tanacetum Coccineum: Genomic Comparison of Closely Related Tanacetum-Family Plants.</title>
        <authorList>
            <person name="Yamashiro T."/>
            <person name="Shiraishi A."/>
            <person name="Nakayama K."/>
            <person name="Satake H."/>
        </authorList>
    </citation>
    <scope>NUCLEOTIDE SEQUENCE</scope>
</reference>
<keyword evidence="2" id="KW-0695">RNA-directed DNA polymerase</keyword>
<evidence type="ECO:0000259" key="1">
    <source>
        <dbReference type="Pfam" id="PF13966"/>
    </source>
</evidence>
<organism evidence="2 3">
    <name type="scientific">Tanacetum coccineum</name>
    <dbReference type="NCBI Taxonomy" id="301880"/>
    <lineage>
        <taxon>Eukaryota</taxon>
        <taxon>Viridiplantae</taxon>
        <taxon>Streptophyta</taxon>
        <taxon>Embryophyta</taxon>
        <taxon>Tracheophyta</taxon>
        <taxon>Spermatophyta</taxon>
        <taxon>Magnoliopsida</taxon>
        <taxon>eudicotyledons</taxon>
        <taxon>Gunneridae</taxon>
        <taxon>Pentapetalae</taxon>
        <taxon>asterids</taxon>
        <taxon>campanulids</taxon>
        <taxon>Asterales</taxon>
        <taxon>Asteraceae</taxon>
        <taxon>Asteroideae</taxon>
        <taxon>Anthemideae</taxon>
        <taxon>Anthemidinae</taxon>
        <taxon>Tanacetum</taxon>
    </lineage>
</organism>
<reference evidence="2" key="2">
    <citation type="submission" date="2022-01" db="EMBL/GenBank/DDBJ databases">
        <authorList>
            <person name="Yamashiro T."/>
            <person name="Shiraishi A."/>
            <person name="Satake H."/>
            <person name="Nakayama K."/>
        </authorList>
    </citation>
    <scope>NUCLEOTIDE SEQUENCE</scope>
</reference>
<protein>
    <submittedName>
        <fullName evidence="2">Reverse transcriptase zinc-binding domain-containing protein</fullName>
    </submittedName>
</protein>
<dbReference type="Proteomes" id="UP001151760">
    <property type="component" value="Unassembled WGS sequence"/>
</dbReference>
<feature type="domain" description="Reverse transcriptase zinc-binding" evidence="1">
    <location>
        <begin position="20"/>
        <end position="93"/>
    </location>
</feature>
<keyword evidence="2" id="KW-0808">Transferase</keyword>
<sequence>MRRTESDFLYKPHGLIERRENVAKVDWYHVVWFSQFQPMHVFLLWLAIKERLAAQDRLAKWNCYTNSECPICKKERDSHAHLFFKCEFAKLIWRKLTEKMESMSNQDDLKSIVNHLSHTHAKSSIWKVVNRLVLAAVVYYIWQERNWRIFKQERRIVEKILMIITDNVKMRLVSFKLKQKSVVLKVADTWNLRWDNMSLKAEVRLMQAIEWIVLVHWILSGMTILSDPYSVLVWPWEKTGDLFRVSERSNLDEFTIT</sequence>
<evidence type="ECO:0000313" key="2">
    <source>
        <dbReference type="EMBL" id="GJS74195.1"/>
    </source>
</evidence>
<comment type="caution">
    <text evidence="2">The sequence shown here is derived from an EMBL/GenBank/DDBJ whole genome shotgun (WGS) entry which is preliminary data.</text>
</comment>
<name>A0ABQ4Y9Y1_9ASTR</name>
<dbReference type="EMBL" id="BQNB010010212">
    <property type="protein sequence ID" value="GJS74195.1"/>
    <property type="molecule type" value="Genomic_DNA"/>
</dbReference>
<evidence type="ECO:0000313" key="3">
    <source>
        <dbReference type="Proteomes" id="UP001151760"/>
    </source>
</evidence>
<dbReference type="PANTHER" id="PTHR33116:SF84">
    <property type="entry name" value="RNA-DIRECTED DNA POLYMERASE"/>
    <property type="match status" value="1"/>
</dbReference>